<dbReference type="InterPro" id="IPR007936">
    <property type="entry name" value="VapE-like_dom"/>
</dbReference>
<feature type="domain" description="Virulence-associated protein E-like" evidence="2">
    <location>
        <begin position="474"/>
        <end position="690"/>
    </location>
</feature>
<name>V7I4T8_9CLOT</name>
<comment type="caution">
    <text evidence="3">The sequence shown here is derived from an EMBL/GenBank/DDBJ whole genome shotgun (WGS) entry which is preliminary data.</text>
</comment>
<feature type="region of interest" description="Disordered" evidence="1">
    <location>
        <begin position="338"/>
        <end position="369"/>
    </location>
</feature>
<dbReference type="STRING" id="994573.T472_0213985"/>
<proteinExistence type="predicted"/>
<gene>
    <name evidence="3" type="ORF">T472_0213985</name>
</gene>
<dbReference type="AlphaFoldDB" id="V7I4T8"/>
<reference evidence="3 4" key="1">
    <citation type="journal article" date="2014" name="Genome Announc.">
        <title>Genome Sequence of Youngiibacter fragilis, the Type Strain of the Genus Youngiibacter.</title>
        <authorList>
            <person name="Wawrik C.B."/>
            <person name="Callaghan A.V."/>
            <person name="Stamps B.W."/>
            <person name="Wawrik B."/>
        </authorList>
    </citation>
    <scope>NUCLEOTIDE SEQUENCE [LARGE SCALE GENOMIC DNA]</scope>
    <source>
        <strain evidence="3 4">232.1</strain>
    </source>
</reference>
<evidence type="ECO:0000313" key="3">
    <source>
        <dbReference type="EMBL" id="ETA80002.1"/>
    </source>
</evidence>
<dbReference type="eggNOG" id="COG5545">
    <property type="taxonomic scope" value="Bacteria"/>
</dbReference>
<sequence>MKFIISTGNSRKDKVWKEQTVSWEEFAKRLSQTTVTSETQEEYKKMKKYQQDNVKDVGGFVAGQLKDGRRTKSSVINRSMLSLDMDHADDAVAIAENMEMLYGYAAVIYSTHKHTPEKPRLRLIIPLSRTVTADEYQAVSRRIAKEIGIELFDDTTYEPNRLMYWPSTSSDGEYFFEEIKGSFLNPDSILKLYDNWQDSSTWPVSSRQTKLLDRLMKKQEDPIRKEGLIGAFCRSYTIEEAIEVFLSDVYQPSVMPERYDYIPADSTAGVVIYSGKYAYSHHATDPACGHLYNAFDLVRIHRFGELDEGADEKKQLPSVKAMLEFCTTDEKVRKQLAKEREEEMKEEFEREEDDFDAEEDEKEEIDEDEDLSWQLQLELNKNGTVKDTPTNILTIIRNDPRLKGVAYNQMTHLLDVNGKLPWKQVKPGWNDSDLANLKMYFDKHYGIWSPAKIKDALLTAASERVFHPIKDYLEGLPVWDGTERLDSLLIDYLGAEDNPYTRAIMRKTLVAAVARIYEPGIKFDYILVLNGPQGIGKSTFFAKLGGKWFSDSLTVSDMRDKAGAEKLQGYWILELGELAGLRKIDVETVKSFITRTDDKFRQSYGINVESHPRQSVIVGSTNSTSGFLRDVTGNRRFWPVRVNHGKKKVWEMTDIDQIWAEALEKYKAGEPLILIGDEEKMAYEEQRDAMEADDREGLVEQYLEKPLPDKWHKMDIYERRSYLAGESEFGETIPEGANRRDKVCCIEIWCECFGKERNTIRRTDSYEIEAILMRIGGWKRYDGNKRGNIKFPIYDSQRAFVRDEGEETESENE</sequence>
<keyword evidence="4" id="KW-1185">Reference proteome</keyword>
<dbReference type="Pfam" id="PF05272">
    <property type="entry name" value="VapE-like_dom"/>
    <property type="match status" value="1"/>
</dbReference>
<organism evidence="3 4">
    <name type="scientific">Youngiibacter fragilis 232.1</name>
    <dbReference type="NCBI Taxonomy" id="994573"/>
    <lineage>
        <taxon>Bacteria</taxon>
        <taxon>Bacillati</taxon>
        <taxon>Bacillota</taxon>
        <taxon>Clostridia</taxon>
        <taxon>Eubacteriales</taxon>
        <taxon>Clostridiaceae</taxon>
        <taxon>Youngiibacter</taxon>
    </lineage>
</organism>
<evidence type="ECO:0000256" key="1">
    <source>
        <dbReference type="SAM" id="MobiDB-lite"/>
    </source>
</evidence>
<evidence type="ECO:0000259" key="2">
    <source>
        <dbReference type="Pfam" id="PF05272"/>
    </source>
</evidence>
<dbReference type="OrthoDB" id="9763644at2"/>
<dbReference type="PANTHER" id="PTHR34985">
    <property type="entry name" value="SLR0554 PROTEIN"/>
    <property type="match status" value="1"/>
</dbReference>
<dbReference type="RefSeq" id="WP_023383353.1">
    <property type="nucleotide sequence ID" value="NZ_AXUN02000193.1"/>
</dbReference>
<dbReference type="Proteomes" id="UP000017747">
    <property type="component" value="Unassembled WGS sequence"/>
</dbReference>
<dbReference type="PATRIC" id="fig|994573.3.peg.2626"/>
<protein>
    <submittedName>
        <fullName evidence="3">Virulence-associated protein E</fullName>
    </submittedName>
</protein>
<feature type="compositionally biased region" description="Acidic residues" evidence="1">
    <location>
        <begin position="344"/>
        <end position="369"/>
    </location>
</feature>
<evidence type="ECO:0000313" key="4">
    <source>
        <dbReference type="Proteomes" id="UP000017747"/>
    </source>
</evidence>
<dbReference type="PANTHER" id="PTHR34985:SF1">
    <property type="entry name" value="SLR0554 PROTEIN"/>
    <property type="match status" value="1"/>
</dbReference>
<dbReference type="EMBL" id="AXUN02000193">
    <property type="protein sequence ID" value="ETA80002.1"/>
    <property type="molecule type" value="Genomic_DNA"/>
</dbReference>
<accession>V7I4T8</accession>